<proteinExistence type="predicted"/>
<dbReference type="NCBIfam" id="TIGR03357">
    <property type="entry name" value="VI_zyme"/>
    <property type="match status" value="1"/>
</dbReference>
<protein>
    <recommendedName>
        <fullName evidence="2">IraD/Gp25-like domain-containing protein</fullName>
    </recommendedName>
</protein>
<dbReference type="RefSeq" id="WP_086953334.1">
    <property type="nucleotide sequence ID" value="NZ_CAWRBJ010000001.1"/>
</dbReference>
<evidence type="ECO:0000313" key="3">
    <source>
        <dbReference type="EMBL" id="SIP73873.1"/>
    </source>
</evidence>
<evidence type="ECO:0000256" key="1">
    <source>
        <dbReference type="SAM" id="MobiDB-lite"/>
    </source>
</evidence>
<dbReference type="PANTHER" id="PTHR38595:SF1">
    <property type="entry name" value="TYPE VI SECRETION SYSTEM COMPONENT TSSE1"/>
    <property type="match status" value="1"/>
</dbReference>
<dbReference type="InterPro" id="IPR017737">
    <property type="entry name" value="TssE1-like"/>
</dbReference>
<evidence type="ECO:0000259" key="2">
    <source>
        <dbReference type="Pfam" id="PF04965"/>
    </source>
</evidence>
<reference evidence="4" key="1">
    <citation type="submission" date="2016-12" db="EMBL/GenBank/DDBJ databases">
        <authorList>
            <person name="Gaudriault S."/>
        </authorList>
    </citation>
    <scope>NUCLEOTIDE SEQUENCE [LARGE SCALE GENOMIC DNA]</scope>
    <source>
        <strain evidence="4">HGB1681 (deposited as PTA-6826 in the American Type Culture Collection)</strain>
    </source>
</reference>
<dbReference type="PANTHER" id="PTHR38595">
    <property type="entry name" value="CYTOPLASMIC PROTEIN-RELATED"/>
    <property type="match status" value="1"/>
</dbReference>
<dbReference type="InterPro" id="IPR007048">
    <property type="entry name" value="IraD/Gp25-like"/>
</dbReference>
<name>A0A1N6MYB8_9GAMM</name>
<dbReference type="SUPFAM" id="SSF160719">
    <property type="entry name" value="gpW/gp25-like"/>
    <property type="match status" value="1"/>
</dbReference>
<organism evidence="3 4">
    <name type="scientific">Xenorhabdus innexi</name>
    <dbReference type="NCBI Taxonomy" id="290109"/>
    <lineage>
        <taxon>Bacteria</taxon>
        <taxon>Pseudomonadati</taxon>
        <taxon>Pseudomonadota</taxon>
        <taxon>Gammaproteobacteria</taxon>
        <taxon>Enterobacterales</taxon>
        <taxon>Morganellaceae</taxon>
        <taxon>Xenorhabdus</taxon>
    </lineage>
</organism>
<evidence type="ECO:0000313" key="4">
    <source>
        <dbReference type="Proteomes" id="UP000196435"/>
    </source>
</evidence>
<dbReference type="AlphaFoldDB" id="A0A1N6MYB8"/>
<dbReference type="EMBL" id="FTLG01000189">
    <property type="protein sequence ID" value="SIP73873.1"/>
    <property type="molecule type" value="Genomic_DNA"/>
</dbReference>
<feature type="region of interest" description="Disordered" evidence="1">
    <location>
        <begin position="1"/>
        <end position="22"/>
    </location>
</feature>
<accession>A0A1N6MYB8</accession>
<sequence length="184" mass="21345">MNDNITSIRDGYHRPGNPRHITARDKMQPSLLDRLTDNDPDKKKEATSHHLISHSLLRQHLLRDLQWLLNSINGESEQNLAPFPEIRRSVYNFGLEPLAGKRMSEIEWEDIQHKITNAIHVFEPRIIPEGLEVNCVSDSDSLTLYNTLSIEIRGFLWCVPWPLEFLFRSDIDLENGYFTIKEAG</sequence>
<feature type="domain" description="IraD/Gp25-like" evidence="2">
    <location>
        <begin position="57"/>
        <end position="158"/>
    </location>
</feature>
<dbReference type="Proteomes" id="UP000196435">
    <property type="component" value="Unassembled WGS sequence"/>
</dbReference>
<gene>
    <name evidence="3" type="ORF">XIS1_470017</name>
</gene>
<dbReference type="Pfam" id="PF04965">
    <property type="entry name" value="GPW_gp25"/>
    <property type="match status" value="1"/>
</dbReference>
<dbReference type="InterPro" id="IPR053176">
    <property type="entry name" value="T6SS_TssE1-like"/>
</dbReference>